<dbReference type="AlphaFoldDB" id="I4FM94"/>
<protein>
    <submittedName>
        <fullName evidence="1">Uncharacterized protein</fullName>
    </submittedName>
</protein>
<dbReference type="HOGENOM" id="CLU_2807621_0_0_3"/>
<sequence length="67" mass="7435">MSVAESFGLSLFLEFRKGDNKLLQALLADAPEAPVFLDTPTGNLAALALARRWGYVWGNKPRTWLKT</sequence>
<dbReference type="Proteomes" id="UP000003172">
    <property type="component" value="Unassembled WGS sequence"/>
</dbReference>
<accession>I4FM94</accession>
<comment type="caution">
    <text evidence="1">The sequence shown here is derived from an EMBL/GenBank/DDBJ whole genome shotgun (WGS) entry which is preliminary data.</text>
</comment>
<evidence type="ECO:0000313" key="1">
    <source>
        <dbReference type="EMBL" id="CCH96769.1"/>
    </source>
</evidence>
<dbReference type="EMBL" id="CAII01000176">
    <property type="protein sequence ID" value="CCH96769.1"/>
    <property type="molecule type" value="Genomic_DNA"/>
</dbReference>
<name>I4FM94_MICAE</name>
<organism evidence="1 2">
    <name type="scientific">Microcystis aeruginosa PCC 9717</name>
    <dbReference type="NCBI Taxonomy" id="1160286"/>
    <lineage>
        <taxon>Bacteria</taxon>
        <taxon>Bacillati</taxon>
        <taxon>Cyanobacteriota</taxon>
        <taxon>Cyanophyceae</taxon>
        <taxon>Oscillatoriophycideae</taxon>
        <taxon>Chroococcales</taxon>
        <taxon>Microcystaceae</taxon>
        <taxon>Microcystis</taxon>
    </lineage>
</organism>
<gene>
    <name evidence="1" type="ORF">MICAB_2570008</name>
</gene>
<proteinExistence type="predicted"/>
<evidence type="ECO:0000313" key="2">
    <source>
        <dbReference type="Proteomes" id="UP000003172"/>
    </source>
</evidence>
<reference evidence="1 2" key="1">
    <citation type="submission" date="2012-04" db="EMBL/GenBank/DDBJ databases">
        <authorList>
            <person name="Genoscope - CEA"/>
        </authorList>
    </citation>
    <scope>NUCLEOTIDE SEQUENCE [LARGE SCALE GENOMIC DNA]</scope>
    <source>
        <strain evidence="1 2">9717</strain>
    </source>
</reference>